<sequence length="73" mass="8016">MSGNLLRAEGALAGALHAKAMTFTIDRDHGHRVRGRSVPFLRHPGRKVRMDPSGSRQESFLELNCIAYGLMGP</sequence>
<proteinExistence type="predicted"/>
<evidence type="ECO:0000313" key="2">
    <source>
        <dbReference type="Proteomes" id="UP000009036"/>
    </source>
</evidence>
<dbReference type="RefSeq" id="WP_144044261.1">
    <property type="nucleotide sequence ID" value="NZ_CP072931.1"/>
</dbReference>
<reference evidence="1" key="2">
    <citation type="submission" date="2021-04" db="EMBL/GenBank/DDBJ databases">
        <authorList>
            <person name="Wen M.-L."/>
            <person name="Han X.-L."/>
            <person name="Xiong J."/>
        </authorList>
    </citation>
    <scope>NUCLEOTIDE SEQUENCE</scope>
    <source>
        <strain evidence="1">AGR0001</strain>
    </source>
</reference>
<dbReference type="Proteomes" id="UP000009036">
    <property type="component" value="Chromosome"/>
</dbReference>
<dbReference type="KEGG" id="sauh:SU9_000305"/>
<protein>
    <submittedName>
        <fullName evidence="1">Uncharacterized protein</fullName>
    </submittedName>
</protein>
<keyword evidence="2" id="KW-1185">Reference proteome</keyword>
<dbReference type="EMBL" id="CP072931">
    <property type="protein sequence ID" value="QTZ90083.1"/>
    <property type="molecule type" value="Genomic_DNA"/>
</dbReference>
<organism evidence="1 2">
    <name type="scientific">Streptomyces auratus AGR0001</name>
    <dbReference type="NCBI Taxonomy" id="1160718"/>
    <lineage>
        <taxon>Bacteria</taxon>
        <taxon>Bacillati</taxon>
        <taxon>Actinomycetota</taxon>
        <taxon>Actinomycetes</taxon>
        <taxon>Kitasatosporales</taxon>
        <taxon>Streptomycetaceae</taxon>
        <taxon>Streptomyces</taxon>
    </lineage>
</organism>
<reference evidence="1" key="1">
    <citation type="journal article" date="2012" name="J. Bacteriol.">
        <title>Genome Sequence of Streptomyces auratus Strain AGR0001, a Phoslactomycin-Producing Actinomycete.</title>
        <authorList>
            <person name="Han X."/>
            <person name="Li M."/>
            <person name="Ding Z."/>
            <person name="Zhao J."/>
            <person name="Ji K."/>
            <person name="Wen M."/>
            <person name="Lu T."/>
        </authorList>
    </citation>
    <scope>NUCLEOTIDE SEQUENCE</scope>
    <source>
        <strain evidence="1">AGR0001</strain>
    </source>
</reference>
<name>A0A8B1MYY3_9ACTN</name>
<accession>A0A8B1MYY3</accession>
<dbReference type="AlphaFoldDB" id="A0A8B1MYY3"/>
<gene>
    <name evidence="1" type="ORF">SU9_000305</name>
</gene>
<evidence type="ECO:0000313" key="1">
    <source>
        <dbReference type="EMBL" id="QTZ90083.1"/>
    </source>
</evidence>